<evidence type="ECO:0000256" key="3">
    <source>
        <dbReference type="ARBA" id="ARBA00012973"/>
    </source>
</evidence>
<dbReference type="GO" id="GO:0003985">
    <property type="term" value="F:acetyl-CoA C-acetyltransferase activity"/>
    <property type="evidence" value="ECO:0007669"/>
    <property type="project" value="UniProtKB-UniRule"/>
</dbReference>
<dbReference type="PANTHER" id="PTHR10277:SF9">
    <property type="entry name" value="2-ISOPROPYLMALATE SYNTHASE 1, CHLOROPLASTIC-RELATED"/>
    <property type="match status" value="1"/>
</dbReference>
<dbReference type="NCBIfam" id="TIGR00973">
    <property type="entry name" value="leuA_bact"/>
    <property type="match status" value="1"/>
</dbReference>
<dbReference type="PANTHER" id="PTHR10277">
    <property type="entry name" value="HOMOCITRATE SYNTHASE-RELATED"/>
    <property type="match status" value="1"/>
</dbReference>
<evidence type="ECO:0000256" key="2">
    <source>
        <dbReference type="ARBA" id="ARBA00009396"/>
    </source>
</evidence>
<dbReference type="InterPro" id="IPR050073">
    <property type="entry name" value="2-IPM_HCS-like"/>
</dbReference>
<dbReference type="GO" id="GO:0009098">
    <property type="term" value="P:L-leucine biosynthetic process"/>
    <property type="evidence" value="ECO:0007669"/>
    <property type="project" value="UniProtKB-UniRule"/>
</dbReference>
<dbReference type="STRING" id="1121421.SAMN02745123_01038"/>
<dbReference type="NCBIfam" id="NF002085">
    <property type="entry name" value="PRK00915.1-2"/>
    <property type="match status" value="1"/>
</dbReference>
<dbReference type="PROSITE" id="PS00816">
    <property type="entry name" value="AIPM_HOMOCIT_SYNTH_2"/>
    <property type="match status" value="1"/>
</dbReference>
<dbReference type="OrthoDB" id="9804858at2"/>
<dbReference type="NCBIfam" id="NF002088">
    <property type="entry name" value="PRK00915.1-5"/>
    <property type="match status" value="1"/>
</dbReference>
<dbReference type="PROSITE" id="PS00815">
    <property type="entry name" value="AIPM_HOMOCIT_SYNTH_1"/>
    <property type="match status" value="1"/>
</dbReference>
<keyword evidence="5 12" id="KW-0432">Leucine biosynthesis</keyword>
<keyword evidence="11 12" id="KW-0100">Branched-chain amino acid biosynthesis</keyword>
<dbReference type="AlphaFoldDB" id="A0A1M6QGR5"/>
<evidence type="ECO:0000259" key="13">
    <source>
        <dbReference type="PROSITE" id="PS50991"/>
    </source>
</evidence>
<dbReference type="NCBIfam" id="NF002087">
    <property type="entry name" value="PRK00915.1-4"/>
    <property type="match status" value="1"/>
</dbReference>
<dbReference type="SMART" id="SM00917">
    <property type="entry name" value="LeuA_dimer"/>
    <property type="match status" value="1"/>
</dbReference>
<dbReference type="InterPro" id="IPR005671">
    <property type="entry name" value="LeuA_bact_synth"/>
</dbReference>
<evidence type="ECO:0000256" key="5">
    <source>
        <dbReference type="ARBA" id="ARBA00022430"/>
    </source>
</evidence>
<dbReference type="CDD" id="cd07940">
    <property type="entry name" value="DRE_TIM_IPMS"/>
    <property type="match status" value="1"/>
</dbReference>
<dbReference type="SUPFAM" id="SSF51569">
    <property type="entry name" value="Aldolase"/>
    <property type="match status" value="1"/>
</dbReference>
<evidence type="ECO:0000256" key="10">
    <source>
        <dbReference type="ARBA" id="ARBA00023211"/>
    </source>
</evidence>
<comment type="cofactor">
    <cofactor evidence="12">
        <name>Mn(2+)</name>
        <dbReference type="ChEBI" id="CHEBI:29035"/>
    </cofactor>
</comment>
<evidence type="ECO:0000256" key="7">
    <source>
        <dbReference type="ARBA" id="ARBA00022605"/>
    </source>
</evidence>
<dbReference type="HAMAP" id="MF_01025">
    <property type="entry name" value="LeuA_type1"/>
    <property type="match status" value="1"/>
</dbReference>
<dbReference type="FunFam" id="1.10.238.260:FF:000001">
    <property type="entry name" value="2-isopropylmalate synthase"/>
    <property type="match status" value="1"/>
</dbReference>
<dbReference type="Gene3D" id="3.20.20.70">
    <property type="entry name" value="Aldolase class I"/>
    <property type="match status" value="1"/>
</dbReference>
<comment type="similarity">
    <text evidence="2 12">Belongs to the alpha-IPM synthase/homocitrate synthase family. LeuA type 1 subfamily.</text>
</comment>
<evidence type="ECO:0000256" key="6">
    <source>
        <dbReference type="ARBA" id="ARBA00022490"/>
    </source>
</evidence>
<keyword evidence="6 12" id="KW-0963">Cytoplasm</keyword>
<feature type="region of interest" description="Regulatory domain" evidence="12">
    <location>
        <begin position="391"/>
        <end position="505"/>
    </location>
</feature>
<dbReference type="InterPro" id="IPR000891">
    <property type="entry name" value="PYR_CT"/>
</dbReference>
<feature type="domain" description="Pyruvate carboxyltransferase" evidence="13">
    <location>
        <begin position="5"/>
        <end position="267"/>
    </location>
</feature>
<gene>
    <name evidence="12" type="primary">leuA</name>
    <name evidence="14" type="ORF">SAMN02745123_01038</name>
</gene>
<dbReference type="UniPathway" id="UPA00048">
    <property type="reaction ID" value="UER00070"/>
</dbReference>
<proteinExistence type="inferred from homology"/>
<dbReference type="GO" id="GO:0003852">
    <property type="term" value="F:2-isopropylmalate synthase activity"/>
    <property type="evidence" value="ECO:0007669"/>
    <property type="project" value="UniProtKB-UniRule"/>
</dbReference>
<dbReference type="NCBIfam" id="NF002086">
    <property type="entry name" value="PRK00915.1-3"/>
    <property type="match status" value="1"/>
</dbReference>
<keyword evidence="8 12" id="KW-0808">Transferase</keyword>
<dbReference type="InterPro" id="IPR013709">
    <property type="entry name" value="2-isopropylmalate_synth_dimer"/>
</dbReference>
<protein>
    <recommendedName>
        <fullName evidence="4 12">2-isopropylmalate synthase</fullName>
        <ecNumber evidence="3 12">2.3.3.13</ecNumber>
    </recommendedName>
    <alternativeName>
        <fullName evidence="12">Alpha-IPM synthase</fullName>
    </alternativeName>
    <alternativeName>
        <fullName evidence="12">Alpha-isopropylmalate synthase</fullName>
    </alternativeName>
</protein>
<evidence type="ECO:0000256" key="1">
    <source>
        <dbReference type="ARBA" id="ARBA00004689"/>
    </source>
</evidence>
<dbReference type="InterPro" id="IPR036230">
    <property type="entry name" value="LeuA_allosteric_dom_sf"/>
</dbReference>
<keyword evidence="15" id="KW-1185">Reference proteome</keyword>
<feature type="binding site" evidence="12">
    <location>
        <position position="204"/>
    </location>
    <ligand>
        <name>Mn(2+)</name>
        <dbReference type="ChEBI" id="CHEBI:29035"/>
    </ligand>
</feature>
<comment type="pathway">
    <text evidence="1 12">Amino-acid biosynthesis; L-leucine biosynthesis; L-leucine from 3-methyl-2-oxobutanoate: step 1/4.</text>
</comment>
<dbReference type="Pfam" id="PF08502">
    <property type="entry name" value="LeuA_dimer"/>
    <property type="match status" value="1"/>
</dbReference>
<dbReference type="EC" id="2.3.3.13" evidence="3 12"/>
<evidence type="ECO:0000313" key="14">
    <source>
        <dbReference type="EMBL" id="SHK19365.1"/>
    </source>
</evidence>
<dbReference type="GO" id="GO:0005737">
    <property type="term" value="C:cytoplasm"/>
    <property type="evidence" value="ECO:0007669"/>
    <property type="project" value="UniProtKB-UniRule"/>
</dbReference>
<evidence type="ECO:0000256" key="8">
    <source>
        <dbReference type="ARBA" id="ARBA00022679"/>
    </source>
</evidence>
<keyword evidence="10 12" id="KW-0464">Manganese</keyword>
<dbReference type="SUPFAM" id="SSF110921">
    <property type="entry name" value="2-isopropylmalate synthase LeuA, allosteric (dimerisation) domain"/>
    <property type="match status" value="1"/>
</dbReference>
<comment type="subunit">
    <text evidence="12">Homodimer.</text>
</comment>
<evidence type="ECO:0000256" key="9">
    <source>
        <dbReference type="ARBA" id="ARBA00022723"/>
    </source>
</evidence>
<evidence type="ECO:0000256" key="12">
    <source>
        <dbReference type="HAMAP-Rule" id="MF_01025"/>
    </source>
</evidence>
<dbReference type="FunFam" id="3.20.20.70:FF:000010">
    <property type="entry name" value="2-isopropylmalate synthase"/>
    <property type="match status" value="1"/>
</dbReference>
<dbReference type="Gene3D" id="3.30.160.270">
    <property type="match status" value="1"/>
</dbReference>
<evidence type="ECO:0000256" key="11">
    <source>
        <dbReference type="ARBA" id="ARBA00023304"/>
    </source>
</evidence>
<organism evidence="14 15">
    <name type="scientific">Desulforamulus aeronauticus DSM 10349</name>
    <dbReference type="NCBI Taxonomy" id="1121421"/>
    <lineage>
        <taxon>Bacteria</taxon>
        <taxon>Bacillati</taxon>
        <taxon>Bacillota</taxon>
        <taxon>Clostridia</taxon>
        <taxon>Eubacteriales</taxon>
        <taxon>Peptococcaceae</taxon>
        <taxon>Desulforamulus</taxon>
    </lineage>
</organism>
<comment type="catalytic activity">
    <reaction evidence="12">
        <text>3-methyl-2-oxobutanoate + acetyl-CoA + H2O = (2S)-2-isopropylmalate + CoA + H(+)</text>
        <dbReference type="Rhea" id="RHEA:21524"/>
        <dbReference type="ChEBI" id="CHEBI:1178"/>
        <dbReference type="ChEBI" id="CHEBI:11851"/>
        <dbReference type="ChEBI" id="CHEBI:15377"/>
        <dbReference type="ChEBI" id="CHEBI:15378"/>
        <dbReference type="ChEBI" id="CHEBI:57287"/>
        <dbReference type="ChEBI" id="CHEBI:57288"/>
        <dbReference type="EC" id="2.3.3.13"/>
    </reaction>
</comment>
<name>A0A1M6QGR5_9FIRM</name>
<dbReference type="EMBL" id="FRAR01000008">
    <property type="protein sequence ID" value="SHK19365.1"/>
    <property type="molecule type" value="Genomic_DNA"/>
</dbReference>
<accession>A0A1M6QGR5</accession>
<dbReference type="InterPro" id="IPR013785">
    <property type="entry name" value="Aldolase_TIM"/>
</dbReference>
<dbReference type="PROSITE" id="PS50991">
    <property type="entry name" value="PYR_CT"/>
    <property type="match status" value="1"/>
</dbReference>
<evidence type="ECO:0000313" key="15">
    <source>
        <dbReference type="Proteomes" id="UP000183997"/>
    </source>
</evidence>
<evidence type="ECO:0000256" key="4">
    <source>
        <dbReference type="ARBA" id="ARBA00018198"/>
    </source>
</evidence>
<sequence>MSNRVYIFDTTLRDGEQSPGVSLNINEKLQIARQLARLGVDIIEAGFPITSPGDFAAVQAVSREVRGVTVAGLARANFKDIDGAYEALKEAEQARIHIFLATSDIHLKYKLRKDREQVLEAAVAAVKYAKKYTSDVEFSAEDASRSDVDYLSRVFGEVIKAGATVINIPDTVGYVTPEEYGRFIRQVMDRTPGIEKVVVSVHCHDDLGMAVANSLAAVGAGARQVEGTINGIGERAGNTALEEVVMGLYTRKDLYGLTTGFNTKEIYRTSRLVSSLTGMPVQPNKAVVGKNAFAHESGIHQDGVLKERTTYEIMNPEMLGISSNNLVLGKHSGRHAFREHLSQLGYDLTDEELNLAFGRFKALADKKKEITDQDLQALVEDEIRQIPDTYVLDYFHISSGTTVVPTATVRLLMAEEAKEEAACGDGPVDAIYKTVDKITGLSCTLVSYAINAITGGKDALGDVTVKLRCEGREKVYTGRGVSSDVLEASAKAYVNAVNKLMYDKG</sequence>
<keyword evidence="9 12" id="KW-0479">Metal-binding</keyword>
<feature type="binding site" evidence="12">
    <location>
        <position position="14"/>
    </location>
    <ligand>
        <name>Mn(2+)</name>
        <dbReference type="ChEBI" id="CHEBI:29035"/>
    </ligand>
</feature>
<comment type="function">
    <text evidence="12">Catalyzes the condensation of the acetyl group of acetyl-CoA with 3-methyl-2-oxobutanoate (2-ketoisovalerate) to form 3-carboxy-3-hydroxy-4-methylpentanoate (2-isopropylmalate).</text>
</comment>
<feature type="binding site" evidence="12">
    <location>
        <position position="238"/>
    </location>
    <ligand>
        <name>Mn(2+)</name>
        <dbReference type="ChEBI" id="CHEBI:29035"/>
    </ligand>
</feature>
<reference evidence="15" key="1">
    <citation type="submission" date="2016-11" db="EMBL/GenBank/DDBJ databases">
        <authorList>
            <person name="Varghese N."/>
            <person name="Submissions S."/>
        </authorList>
    </citation>
    <scope>NUCLEOTIDE SEQUENCE [LARGE SCALE GENOMIC DNA]</scope>
    <source>
        <strain evidence="15">DSM 10349</strain>
    </source>
</reference>
<dbReference type="InterPro" id="IPR002034">
    <property type="entry name" value="AIPM/Hcit_synth_CS"/>
</dbReference>
<dbReference type="RefSeq" id="WP_072911467.1">
    <property type="nucleotide sequence ID" value="NZ_FRAR01000008.1"/>
</dbReference>
<dbReference type="FunFam" id="3.30.160.270:FF:000001">
    <property type="entry name" value="2-isopropylmalate synthase"/>
    <property type="match status" value="1"/>
</dbReference>
<keyword evidence="7 12" id="KW-0028">Amino-acid biosynthesis</keyword>
<dbReference type="Gene3D" id="1.10.238.260">
    <property type="match status" value="1"/>
</dbReference>
<dbReference type="Proteomes" id="UP000183997">
    <property type="component" value="Unassembled WGS sequence"/>
</dbReference>
<dbReference type="InterPro" id="IPR054691">
    <property type="entry name" value="LeuA/HCS_post-cat"/>
</dbReference>
<dbReference type="Pfam" id="PF22617">
    <property type="entry name" value="HCS_D2"/>
    <property type="match status" value="1"/>
</dbReference>
<dbReference type="Pfam" id="PF00682">
    <property type="entry name" value="HMGL-like"/>
    <property type="match status" value="1"/>
</dbReference>
<feature type="binding site" evidence="12">
    <location>
        <position position="202"/>
    </location>
    <ligand>
        <name>Mn(2+)</name>
        <dbReference type="ChEBI" id="CHEBI:29035"/>
    </ligand>
</feature>
<dbReference type="GO" id="GO:0030145">
    <property type="term" value="F:manganese ion binding"/>
    <property type="evidence" value="ECO:0007669"/>
    <property type="project" value="UniProtKB-UniRule"/>
</dbReference>